<evidence type="ECO:0000313" key="1">
    <source>
        <dbReference type="EMBL" id="CDW46765.1"/>
    </source>
</evidence>
<accession>A0A0K2V8V6</accession>
<organism evidence="1">
    <name type="scientific">Lepeophtheirus salmonis</name>
    <name type="common">Salmon louse</name>
    <name type="synonym">Caligus salmonis</name>
    <dbReference type="NCBI Taxonomy" id="72036"/>
    <lineage>
        <taxon>Eukaryota</taxon>
        <taxon>Metazoa</taxon>
        <taxon>Ecdysozoa</taxon>
        <taxon>Arthropoda</taxon>
        <taxon>Crustacea</taxon>
        <taxon>Multicrustacea</taxon>
        <taxon>Hexanauplia</taxon>
        <taxon>Copepoda</taxon>
        <taxon>Siphonostomatoida</taxon>
        <taxon>Caligidae</taxon>
        <taxon>Lepeophtheirus</taxon>
    </lineage>
</organism>
<protein>
    <submittedName>
        <fullName evidence="1">Uncharacterized protein</fullName>
    </submittedName>
</protein>
<name>A0A0K2V8V6_LEPSM</name>
<reference evidence="1" key="1">
    <citation type="submission" date="2014-05" db="EMBL/GenBank/DDBJ databases">
        <authorList>
            <person name="Chronopoulou M."/>
        </authorList>
    </citation>
    <scope>NUCLEOTIDE SEQUENCE</scope>
    <source>
        <tissue evidence="1">Whole organism</tissue>
    </source>
</reference>
<sequence length="33" mass="3641">MMVEPCCNELLPLTDSNSLLDLGLTLIKNCSIF</sequence>
<proteinExistence type="predicted"/>
<dbReference type="EMBL" id="HACA01029404">
    <property type="protein sequence ID" value="CDW46765.1"/>
    <property type="molecule type" value="Transcribed_RNA"/>
</dbReference>
<dbReference type="AlphaFoldDB" id="A0A0K2V8V6"/>